<name>A0A2T0VCS5_9MICO</name>
<evidence type="ECO:0000256" key="3">
    <source>
        <dbReference type="SAM" id="SignalP"/>
    </source>
</evidence>
<gene>
    <name evidence="4" type="ORF">B0I08_105146</name>
</gene>
<dbReference type="AlphaFoldDB" id="A0A2T0VCS5"/>
<keyword evidence="5" id="KW-1185">Reference proteome</keyword>
<keyword evidence="2" id="KW-0812">Transmembrane</keyword>
<accession>A0A2T0VCS5</accession>
<organism evidence="4 5">
    <name type="scientific">Glaciihabitans tibetensis</name>
    <dbReference type="NCBI Taxonomy" id="1266600"/>
    <lineage>
        <taxon>Bacteria</taxon>
        <taxon>Bacillati</taxon>
        <taxon>Actinomycetota</taxon>
        <taxon>Actinomycetes</taxon>
        <taxon>Micrococcales</taxon>
        <taxon>Microbacteriaceae</taxon>
        <taxon>Glaciihabitans</taxon>
    </lineage>
</organism>
<feature type="chain" id="PRO_5038851257" evidence="3">
    <location>
        <begin position="25"/>
        <end position="743"/>
    </location>
</feature>
<keyword evidence="2" id="KW-1133">Transmembrane helix</keyword>
<evidence type="ECO:0000256" key="1">
    <source>
        <dbReference type="SAM" id="MobiDB-lite"/>
    </source>
</evidence>
<dbReference type="OrthoDB" id="4985746at2"/>
<dbReference type="RefSeq" id="WP_106212591.1">
    <property type="nucleotide sequence ID" value="NZ_PVTL01000005.1"/>
</dbReference>
<evidence type="ECO:0000256" key="2">
    <source>
        <dbReference type="SAM" id="Phobius"/>
    </source>
</evidence>
<keyword evidence="3" id="KW-0732">Signal</keyword>
<sequence>MTATPAGAVAALLFGLLGIGAALPATPIDAALSESAPSAVEEIDEGTVSMTVEPDTLVKPTAGTDVHLTVTIANRTTAAVDGITVDASVNRARLSSTSALSDWLTAAEGSIVAADRVGTATSTSIAAGDTRIVGMTVPEAALGFAEEGVYALGVRLLSDPAAGDSAAGGSASPDSDSADAELVDTELVAEARTALTWKTAATSPLGVAIAAPLVLPTDAPGLLDSATLAEYTARGGVLSVQLDAMLGSQVAIGIDPRVLASIRVLGSAAPTSAVEWLERLRTASNPTFPLAYADADITTPLAAGSAGVAPLSFDFAVDSSLFAAPDASESPSPEAGTPTTEPPLAPQPTTESLTQWNYTYPSFVWPTENSVTSQSLATIAAAAGPVLLSSDNVARQLTAATSKVTATVTPAAGVEGGANTPVVVADAQLSSLLQEAVNSENTAEWNSAMSELSAVAAVSSEEAGTAAPTVLATLDRTWFDNRYRLNETLQALFALPWAAAASVVPAFDVNTSGGPVPGFTSLAPAAATIVDAVADQSRIDKVAALLGAEAADAQFATIAADPLALTSARRLDLLAVLSNSWLDDPAAWNVTADAFLADSADIRNSVQIAPSSTVQLPADRGFLPVTVNNDLDQEVTVYVNVRARTPLLSVEEQFVQLVIEPRSSGRARVPVVSLANGEVQLTVTVLDQPGGNPIGQPTTVELNVHAGWETAGTIVFGVLVFGIFAAGIVRTVRKRRKATRTAE</sequence>
<comment type="caution">
    <text evidence="4">The sequence shown here is derived from an EMBL/GenBank/DDBJ whole genome shotgun (WGS) entry which is preliminary data.</text>
</comment>
<feature type="region of interest" description="Disordered" evidence="1">
    <location>
        <begin position="324"/>
        <end position="352"/>
    </location>
</feature>
<keyword evidence="2" id="KW-0472">Membrane</keyword>
<dbReference type="EMBL" id="PVTL01000005">
    <property type="protein sequence ID" value="PRY67982.1"/>
    <property type="molecule type" value="Genomic_DNA"/>
</dbReference>
<feature type="signal peptide" evidence="3">
    <location>
        <begin position="1"/>
        <end position="24"/>
    </location>
</feature>
<dbReference type="Proteomes" id="UP000237983">
    <property type="component" value="Unassembled WGS sequence"/>
</dbReference>
<evidence type="ECO:0000313" key="5">
    <source>
        <dbReference type="Proteomes" id="UP000237983"/>
    </source>
</evidence>
<dbReference type="InterPro" id="IPR046112">
    <property type="entry name" value="DUF6049"/>
</dbReference>
<dbReference type="Pfam" id="PF19516">
    <property type="entry name" value="DUF6049"/>
    <property type="match status" value="1"/>
</dbReference>
<feature type="transmembrane region" description="Helical" evidence="2">
    <location>
        <begin position="711"/>
        <end position="732"/>
    </location>
</feature>
<evidence type="ECO:0000313" key="4">
    <source>
        <dbReference type="EMBL" id="PRY67982.1"/>
    </source>
</evidence>
<protein>
    <submittedName>
        <fullName evidence="4">Uncharacterized protein</fullName>
    </submittedName>
</protein>
<proteinExistence type="predicted"/>
<reference evidence="4 5" key="1">
    <citation type="submission" date="2018-03" db="EMBL/GenBank/DDBJ databases">
        <title>Genomic Encyclopedia of Type Strains, Phase III (KMG-III): the genomes of soil and plant-associated and newly described type strains.</title>
        <authorList>
            <person name="Whitman W."/>
        </authorList>
    </citation>
    <scope>NUCLEOTIDE SEQUENCE [LARGE SCALE GENOMIC DNA]</scope>
    <source>
        <strain evidence="4 5">CGMCC 1.12484</strain>
    </source>
</reference>